<organism evidence="13 14">
    <name type="scientific">candidate division WOR-1 bacterium RIFCSPLOWO2_02_FULL_46_20</name>
    <dbReference type="NCBI Taxonomy" id="1802567"/>
    <lineage>
        <taxon>Bacteria</taxon>
        <taxon>Bacillati</taxon>
        <taxon>Saganbacteria</taxon>
    </lineage>
</organism>
<dbReference type="InterPro" id="IPR036603">
    <property type="entry name" value="RBP11-like"/>
</dbReference>
<dbReference type="GO" id="GO:0005737">
    <property type="term" value="C:cytoplasm"/>
    <property type="evidence" value="ECO:0007669"/>
    <property type="project" value="UniProtKB-ARBA"/>
</dbReference>
<dbReference type="HAMAP" id="MF_00059">
    <property type="entry name" value="RNApol_bact_RpoA"/>
    <property type="match status" value="1"/>
</dbReference>
<dbReference type="Gene3D" id="1.10.150.20">
    <property type="entry name" value="5' to 3' exonuclease, C-terminal subdomain"/>
    <property type="match status" value="1"/>
</dbReference>
<dbReference type="InterPro" id="IPR011260">
    <property type="entry name" value="RNAP_asu_C"/>
</dbReference>
<dbReference type="SUPFAM" id="SSF55257">
    <property type="entry name" value="RBP11-like subunits of RNA polymerase"/>
    <property type="match status" value="1"/>
</dbReference>
<dbReference type="GO" id="GO:0000428">
    <property type="term" value="C:DNA-directed RNA polymerase complex"/>
    <property type="evidence" value="ECO:0007669"/>
    <property type="project" value="UniProtKB-KW"/>
</dbReference>
<dbReference type="CDD" id="cd06928">
    <property type="entry name" value="RNAP_alpha_NTD"/>
    <property type="match status" value="1"/>
</dbReference>
<dbReference type="InterPro" id="IPR011773">
    <property type="entry name" value="DNA-dir_RpoA"/>
</dbReference>
<dbReference type="NCBIfam" id="NF003519">
    <property type="entry name" value="PRK05182.2-5"/>
    <property type="match status" value="1"/>
</dbReference>
<dbReference type="Pfam" id="PF03118">
    <property type="entry name" value="RNA_pol_A_CTD"/>
    <property type="match status" value="1"/>
</dbReference>
<evidence type="ECO:0000256" key="2">
    <source>
        <dbReference type="ARBA" id="ARBA00012418"/>
    </source>
</evidence>
<dbReference type="InterPro" id="IPR036643">
    <property type="entry name" value="RNApol_insert_sf"/>
</dbReference>
<dbReference type="Gene3D" id="2.170.120.12">
    <property type="entry name" value="DNA-directed RNA polymerase, insert domain"/>
    <property type="match status" value="1"/>
</dbReference>
<comment type="domain">
    <text evidence="11">The N-terminal domain is essential for RNAP assembly and basal transcription, whereas the C-terminal domain is involved in interaction with transcriptional regulators and with upstream promoter elements.</text>
</comment>
<sequence>MVTIGEKPWVRIAETSDNYGQFVVEPLERGYGTTLGNSLRRVLLSSLYGAAVTAVKIDGVTHPFTTIPGVVEDVLIVLLNLKEIVIRSHSEQPKVVTLKVKGKGEVKASDIEHDAEIEILNPDHKIATLDSSGKLQMELIVERGKGYVSSEGNNKPGLAIGYIPTDSIFTPVLKVNMSTEEVRVGQEINYDRLLLSVWTNGCVRPEDAVRESAKILARHVDLFIHLGEKTDILGADADDKLEVPGAILEMMVEDLELSARSLNCLKKAGIKTVGKLVSHSLEDLMKYKNFGAKSLDEVRDKLSEYKLTLKGEKSE</sequence>
<dbReference type="InterPro" id="IPR011262">
    <property type="entry name" value="DNA-dir_RNA_pol_insert"/>
</dbReference>
<dbReference type="SUPFAM" id="SSF47789">
    <property type="entry name" value="C-terminal domain of RNA polymerase alpha subunit"/>
    <property type="match status" value="1"/>
</dbReference>
<keyword evidence="4 11" id="KW-0240">DNA-directed RNA polymerase</keyword>
<comment type="similarity">
    <text evidence="1 11">Belongs to the RNA polymerase alpha chain family.</text>
</comment>
<dbReference type="Pfam" id="PF01000">
    <property type="entry name" value="RNA_pol_A_bac"/>
    <property type="match status" value="1"/>
</dbReference>
<dbReference type="NCBIfam" id="NF003513">
    <property type="entry name" value="PRK05182.1-2"/>
    <property type="match status" value="1"/>
</dbReference>
<evidence type="ECO:0000256" key="5">
    <source>
        <dbReference type="ARBA" id="ARBA00022679"/>
    </source>
</evidence>
<dbReference type="EMBL" id="METP01000058">
    <property type="protein sequence ID" value="OGC03250.1"/>
    <property type="molecule type" value="Genomic_DNA"/>
</dbReference>
<feature type="region of interest" description="Alpha N-terminal domain (alpha-NTD)" evidence="11">
    <location>
        <begin position="1"/>
        <end position="233"/>
    </location>
</feature>
<evidence type="ECO:0000256" key="9">
    <source>
        <dbReference type="ARBA" id="ARBA00033070"/>
    </source>
</evidence>
<evidence type="ECO:0000256" key="7">
    <source>
        <dbReference type="ARBA" id="ARBA00023163"/>
    </source>
</evidence>
<dbReference type="SMART" id="SM00662">
    <property type="entry name" value="RPOLD"/>
    <property type="match status" value="1"/>
</dbReference>
<comment type="function">
    <text evidence="11">DNA-dependent RNA polymerase catalyzes the transcription of DNA into RNA using the four ribonucleoside triphosphates as substrates.</text>
</comment>
<keyword evidence="6 11" id="KW-0548">Nucleotidyltransferase</keyword>
<comment type="catalytic activity">
    <reaction evidence="10 11">
        <text>RNA(n) + a ribonucleoside 5'-triphosphate = RNA(n+1) + diphosphate</text>
        <dbReference type="Rhea" id="RHEA:21248"/>
        <dbReference type="Rhea" id="RHEA-COMP:14527"/>
        <dbReference type="Rhea" id="RHEA-COMP:17342"/>
        <dbReference type="ChEBI" id="CHEBI:33019"/>
        <dbReference type="ChEBI" id="CHEBI:61557"/>
        <dbReference type="ChEBI" id="CHEBI:140395"/>
        <dbReference type="EC" id="2.7.7.6"/>
    </reaction>
</comment>
<comment type="caution">
    <text evidence="13">The sequence shown here is derived from an EMBL/GenBank/DDBJ whole genome shotgun (WGS) entry which is preliminary data.</text>
</comment>
<dbReference type="InterPro" id="IPR011263">
    <property type="entry name" value="DNA-dir_RNA_pol_RpoA/D/Rpb3"/>
</dbReference>
<evidence type="ECO:0000256" key="1">
    <source>
        <dbReference type="ARBA" id="ARBA00007123"/>
    </source>
</evidence>
<dbReference type="SUPFAM" id="SSF56553">
    <property type="entry name" value="Insert subdomain of RNA polymerase alpha subunit"/>
    <property type="match status" value="1"/>
</dbReference>
<dbReference type="Gene3D" id="3.30.1360.10">
    <property type="entry name" value="RNA polymerase, RBP11-like subunit"/>
    <property type="match status" value="1"/>
</dbReference>
<comment type="subunit">
    <text evidence="11">Homodimer. The RNAP catalytic core consists of 2 alpha, 1 beta, 1 beta' and 1 omega subunit. When a sigma factor is associated with the core the holoenzyme is formed, which can initiate transcription.</text>
</comment>
<dbReference type="EC" id="2.7.7.6" evidence="2 11"/>
<dbReference type="GO" id="GO:0003677">
    <property type="term" value="F:DNA binding"/>
    <property type="evidence" value="ECO:0007669"/>
    <property type="project" value="UniProtKB-UniRule"/>
</dbReference>
<evidence type="ECO:0000313" key="14">
    <source>
        <dbReference type="Proteomes" id="UP000176938"/>
    </source>
</evidence>
<name>A0A1F4R551_UNCSA</name>
<evidence type="ECO:0000259" key="12">
    <source>
        <dbReference type="SMART" id="SM00662"/>
    </source>
</evidence>
<evidence type="ECO:0000256" key="11">
    <source>
        <dbReference type="HAMAP-Rule" id="MF_00059"/>
    </source>
</evidence>
<gene>
    <name evidence="11" type="primary">rpoA</name>
    <name evidence="13" type="ORF">A3H38_00710</name>
</gene>
<dbReference type="GO" id="GO:0046983">
    <property type="term" value="F:protein dimerization activity"/>
    <property type="evidence" value="ECO:0007669"/>
    <property type="project" value="InterPro"/>
</dbReference>
<evidence type="ECO:0000256" key="6">
    <source>
        <dbReference type="ARBA" id="ARBA00022695"/>
    </source>
</evidence>
<reference evidence="13 14" key="1">
    <citation type="journal article" date="2016" name="Nat. Commun.">
        <title>Thousands of microbial genomes shed light on interconnected biogeochemical processes in an aquifer system.</title>
        <authorList>
            <person name="Anantharaman K."/>
            <person name="Brown C.T."/>
            <person name="Hug L.A."/>
            <person name="Sharon I."/>
            <person name="Castelle C.J."/>
            <person name="Probst A.J."/>
            <person name="Thomas B.C."/>
            <person name="Singh A."/>
            <person name="Wilkins M.J."/>
            <person name="Karaoz U."/>
            <person name="Brodie E.L."/>
            <person name="Williams K.H."/>
            <person name="Hubbard S.S."/>
            <person name="Banfield J.F."/>
        </authorList>
    </citation>
    <scope>NUCLEOTIDE SEQUENCE [LARGE SCALE GENOMIC DNA]</scope>
</reference>
<proteinExistence type="inferred from homology"/>
<keyword evidence="5 11" id="KW-0808">Transferase</keyword>
<protein>
    <recommendedName>
        <fullName evidence="3 11">DNA-directed RNA polymerase subunit alpha</fullName>
        <shortName evidence="11">RNAP subunit alpha</shortName>
        <ecNumber evidence="2 11">2.7.7.6</ecNumber>
    </recommendedName>
    <alternativeName>
        <fullName evidence="9 11">RNA polymerase subunit alpha</fullName>
    </alternativeName>
    <alternativeName>
        <fullName evidence="8 11">Transcriptase subunit alpha</fullName>
    </alternativeName>
</protein>
<dbReference type="Pfam" id="PF01193">
    <property type="entry name" value="RNA_pol_L"/>
    <property type="match status" value="1"/>
</dbReference>
<evidence type="ECO:0000256" key="4">
    <source>
        <dbReference type="ARBA" id="ARBA00022478"/>
    </source>
</evidence>
<feature type="region of interest" description="Alpha C-terminal domain (alpha-CTD)" evidence="11">
    <location>
        <begin position="247"/>
        <end position="315"/>
    </location>
</feature>
<accession>A0A1F4R551</accession>
<dbReference type="NCBIfam" id="TIGR02027">
    <property type="entry name" value="rpoA"/>
    <property type="match status" value="1"/>
</dbReference>
<evidence type="ECO:0000256" key="8">
    <source>
        <dbReference type="ARBA" id="ARBA00032524"/>
    </source>
</evidence>
<evidence type="ECO:0000256" key="10">
    <source>
        <dbReference type="ARBA" id="ARBA00048552"/>
    </source>
</evidence>
<dbReference type="FunFam" id="2.170.120.12:FF:000001">
    <property type="entry name" value="DNA-directed RNA polymerase subunit alpha"/>
    <property type="match status" value="1"/>
</dbReference>
<dbReference type="AlphaFoldDB" id="A0A1F4R551"/>
<evidence type="ECO:0000256" key="3">
    <source>
        <dbReference type="ARBA" id="ARBA00015972"/>
    </source>
</evidence>
<dbReference type="GO" id="GO:0003899">
    <property type="term" value="F:DNA-directed RNA polymerase activity"/>
    <property type="evidence" value="ECO:0007669"/>
    <property type="project" value="UniProtKB-UniRule"/>
</dbReference>
<dbReference type="Proteomes" id="UP000176938">
    <property type="component" value="Unassembled WGS sequence"/>
</dbReference>
<evidence type="ECO:0000313" key="13">
    <source>
        <dbReference type="EMBL" id="OGC03250.1"/>
    </source>
</evidence>
<dbReference type="GO" id="GO:0006351">
    <property type="term" value="P:DNA-templated transcription"/>
    <property type="evidence" value="ECO:0007669"/>
    <property type="project" value="UniProtKB-UniRule"/>
</dbReference>
<keyword evidence="7 11" id="KW-0804">Transcription</keyword>
<feature type="domain" description="DNA-directed RNA polymerase RpoA/D/Rpb3-type" evidence="12">
    <location>
        <begin position="19"/>
        <end position="226"/>
    </location>
</feature>